<dbReference type="GO" id="GO:0008483">
    <property type="term" value="F:transaminase activity"/>
    <property type="evidence" value="ECO:0007669"/>
    <property type="project" value="UniProtKB-KW"/>
</dbReference>
<evidence type="ECO:0000256" key="3">
    <source>
        <dbReference type="ARBA" id="ARBA00022793"/>
    </source>
</evidence>
<comment type="similarity">
    <text evidence="2">Belongs to the Orn/Lys/Arg decarboxylase class-I family.</text>
</comment>
<dbReference type="Pfam" id="PF01276">
    <property type="entry name" value="OKR_DC_1"/>
    <property type="match status" value="1"/>
</dbReference>
<keyword evidence="8" id="KW-0808">Transferase</keyword>
<dbReference type="InterPro" id="IPR008286">
    <property type="entry name" value="Prn/Lys/Arg_de-COase_C"/>
</dbReference>
<dbReference type="InterPro" id="IPR015424">
    <property type="entry name" value="PyrdxlP-dep_Trfase"/>
</dbReference>
<dbReference type="InterPro" id="IPR015421">
    <property type="entry name" value="PyrdxlP-dep_Trfase_major"/>
</dbReference>
<dbReference type="PANTHER" id="PTHR43277:SF3">
    <property type="entry name" value="DECARBOXYLASE, PUTATIVE-RELATED"/>
    <property type="match status" value="1"/>
</dbReference>
<evidence type="ECO:0000256" key="2">
    <source>
        <dbReference type="ARBA" id="ARBA00010671"/>
    </source>
</evidence>
<dbReference type="PANTHER" id="PTHR43277">
    <property type="entry name" value="ARGININE DECARBOXYLASE"/>
    <property type="match status" value="1"/>
</dbReference>
<keyword evidence="9" id="KW-1185">Reference proteome</keyword>
<dbReference type="OrthoDB" id="9815233at2"/>
<dbReference type="GO" id="GO:0016831">
    <property type="term" value="F:carboxy-lyase activity"/>
    <property type="evidence" value="ECO:0007669"/>
    <property type="project" value="UniProtKB-KW"/>
</dbReference>
<keyword evidence="4" id="KW-0663">Pyridoxal phosphate</keyword>
<dbReference type="InterPro" id="IPR036633">
    <property type="entry name" value="Prn/Lys/Arg_de-COase_C_sf"/>
</dbReference>
<dbReference type="InterPro" id="IPR052357">
    <property type="entry name" value="Orn_Lys_Arg_decarboxylase-I"/>
</dbReference>
<comment type="caution">
    <text evidence="8">The sequence shown here is derived from an EMBL/GenBank/DDBJ whole genome shotgun (WGS) entry which is preliminary data.</text>
</comment>
<comment type="cofactor">
    <cofactor evidence="1">
        <name>pyridoxal 5'-phosphate</name>
        <dbReference type="ChEBI" id="CHEBI:597326"/>
    </cofactor>
</comment>
<keyword evidence="8" id="KW-0032">Aminotransferase</keyword>
<protein>
    <submittedName>
        <fullName evidence="8">Aminotransferase class I/II-fold pyridoxal phosphate-dependent enzyme</fullName>
    </submittedName>
</protein>
<keyword evidence="3" id="KW-0210">Decarboxylase</keyword>
<gene>
    <name evidence="8" type="ORF">EJQ19_19325</name>
</gene>
<reference evidence="8 9" key="1">
    <citation type="submission" date="2018-12" db="EMBL/GenBank/DDBJ databases">
        <title>Bacillus ochoae sp. nov., Paenibacillus whitsoniae sp. nov., Paenibacillus spiritus sp. nov. Isolated from the Mars Exploration Rover during spacecraft assembly.</title>
        <authorList>
            <person name="Seuylemezian A."/>
            <person name="Vaishampayan P."/>
        </authorList>
    </citation>
    <scope>NUCLEOTIDE SEQUENCE [LARGE SCALE GENOMIC DNA]</scope>
    <source>
        <strain evidence="8 9">MER 54</strain>
    </source>
</reference>
<name>A0A430JAM1_9BACL</name>
<dbReference type="AlphaFoldDB" id="A0A430JAM1"/>
<keyword evidence="5" id="KW-0456">Lyase</keyword>
<evidence type="ECO:0000256" key="4">
    <source>
        <dbReference type="ARBA" id="ARBA00022898"/>
    </source>
</evidence>
<dbReference type="CDD" id="cd00615">
    <property type="entry name" value="Orn_deC_like"/>
    <property type="match status" value="1"/>
</dbReference>
<dbReference type="Gene3D" id="3.90.105.10">
    <property type="entry name" value="Molybdopterin biosynthesis moea protein, domain 2"/>
    <property type="match status" value="1"/>
</dbReference>
<feature type="domain" description="Orn/Lys/Arg decarboxylases family 1 pyridoxal-P attachment site" evidence="6">
    <location>
        <begin position="24"/>
        <end position="388"/>
    </location>
</feature>
<evidence type="ECO:0000259" key="6">
    <source>
        <dbReference type="Pfam" id="PF01276"/>
    </source>
</evidence>
<evidence type="ECO:0000259" key="7">
    <source>
        <dbReference type="Pfam" id="PF03711"/>
    </source>
</evidence>
<dbReference type="EMBL" id="RXHU01000057">
    <property type="protein sequence ID" value="RTE08099.1"/>
    <property type="molecule type" value="Genomic_DNA"/>
</dbReference>
<dbReference type="SUPFAM" id="SSF53383">
    <property type="entry name" value="PLP-dependent transferases"/>
    <property type="match status" value="1"/>
</dbReference>
<feature type="domain" description="Orn/Lys/Arg decarboxylase C-terminal" evidence="7">
    <location>
        <begin position="449"/>
        <end position="485"/>
    </location>
</feature>
<accession>A0A430JAM1</accession>
<organism evidence="8 9">
    <name type="scientific">Paenibacillus whitsoniae</name>
    <dbReference type="NCBI Taxonomy" id="2496558"/>
    <lineage>
        <taxon>Bacteria</taxon>
        <taxon>Bacillati</taxon>
        <taxon>Bacillota</taxon>
        <taxon>Bacilli</taxon>
        <taxon>Bacillales</taxon>
        <taxon>Paenibacillaceae</taxon>
        <taxon>Paenibacillus</taxon>
    </lineage>
</organism>
<evidence type="ECO:0000256" key="5">
    <source>
        <dbReference type="ARBA" id="ARBA00023239"/>
    </source>
</evidence>
<proteinExistence type="inferred from homology"/>
<dbReference type="Gene3D" id="3.40.640.10">
    <property type="entry name" value="Type I PLP-dependent aspartate aminotransferase-like (Major domain)"/>
    <property type="match status" value="1"/>
</dbReference>
<dbReference type="InterPro" id="IPR000310">
    <property type="entry name" value="Orn/Lys/Arg_deCO2ase_major_dom"/>
</dbReference>
<dbReference type="Pfam" id="PF03711">
    <property type="entry name" value="OKR_DC_1_C"/>
    <property type="match status" value="1"/>
</dbReference>
<dbReference type="SUPFAM" id="SSF55904">
    <property type="entry name" value="Ornithine decarboxylase C-terminal domain"/>
    <property type="match status" value="1"/>
</dbReference>
<evidence type="ECO:0000313" key="9">
    <source>
        <dbReference type="Proteomes" id="UP000276128"/>
    </source>
</evidence>
<dbReference type="Proteomes" id="UP000276128">
    <property type="component" value="Unassembled WGS sequence"/>
</dbReference>
<evidence type="ECO:0000313" key="8">
    <source>
        <dbReference type="EMBL" id="RTE08099.1"/>
    </source>
</evidence>
<sequence length="518" mass="56362">MDAMGSKDQMKRSQFEKEDVSRAPLFEAMVAHHAKRPASFHVPGHKSGQGLTGDAKRFYQDIMSIDYTEITGLDDLHHPEEAIMEAEQLAAACFGAEETFFLVGGSTAGNLAMILATCAPGDLILVQRNVHKSVLHGLMLAQAKAVFIAPRVHEASGVAAGLRLADVQEAVRRYPTAKALLLTNPNYYGMGVDLTPFAKLLHASDRLLLVDEAHGAHYGFHEALPASALSQGADAVVQSTHKMLTAMTMGAMLHVQGPRIDRSAVRQMLAMLQSSSPSYPIMASLDLARRRLHTEGAAWIAQGLATVQAFRERLDATGVIGYFPQHFPVAAGESSHETADPFKITIYDQTGTLTGSQLKDQLEDQGCYVEMTDGHLVLLVFTPATSQEEMLRAAEALDNICWDIRREKQELQAPISNILKLPYYTPISSPVAFARKAGWQGAGSDDVYSEVDAQEAIGHCSADMVIPYPPGIPYLYPGEVITASSVEALIALHGRGIRFQGTDFGHTKQLRIYKPITK</sequence>
<evidence type="ECO:0000256" key="1">
    <source>
        <dbReference type="ARBA" id="ARBA00001933"/>
    </source>
</evidence>